<dbReference type="InterPro" id="IPR007409">
    <property type="entry name" value="Restrct_endonuc_type1_HsdR_N"/>
</dbReference>
<dbReference type="GO" id="GO:0009035">
    <property type="term" value="F:type I site-specific deoxyribonuclease activity"/>
    <property type="evidence" value="ECO:0007669"/>
    <property type="project" value="UniProtKB-EC"/>
</dbReference>
<proteinExistence type="inferred from homology"/>
<evidence type="ECO:0000256" key="9">
    <source>
        <dbReference type="ARBA" id="ARBA00022840"/>
    </source>
</evidence>
<evidence type="ECO:0000256" key="10">
    <source>
        <dbReference type="ARBA" id="ARBA00023125"/>
    </source>
</evidence>
<gene>
    <name evidence="13" type="ORF">G3I71_07320</name>
</gene>
<dbReference type="GO" id="GO:0004386">
    <property type="term" value="F:helicase activity"/>
    <property type="evidence" value="ECO:0007669"/>
    <property type="project" value="UniProtKB-KW"/>
</dbReference>
<keyword evidence="10" id="KW-0238">DNA-binding</keyword>
<evidence type="ECO:0000256" key="3">
    <source>
        <dbReference type="ARBA" id="ARBA00012654"/>
    </source>
</evidence>
<comment type="catalytic activity">
    <reaction evidence="1">
        <text>Endonucleolytic cleavage of DNA to give random double-stranded fragments with terminal 5'-phosphates, ATP is simultaneously hydrolyzed.</text>
        <dbReference type="EC" id="3.1.21.3"/>
    </reaction>
</comment>
<dbReference type="GO" id="GO:0005524">
    <property type="term" value="F:ATP binding"/>
    <property type="evidence" value="ECO:0007669"/>
    <property type="project" value="UniProtKB-KW"/>
</dbReference>
<accession>A0A6B3BM85</accession>
<dbReference type="InterPro" id="IPR055180">
    <property type="entry name" value="HsdR_RecA-like_helicase_dom_2"/>
</dbReference>
<feature type="domain" description="Helicase ATP-binding" evidence="12">
    <location>
        <begin position="312"/>
        <end position="555"/>
    </location>
</feature>
<evidence type="ECO:0000256" key="7">
    <source>
        <dbReference type="ARBA" id="ARBA00022759"/>
    </source>
</evidence>
<dbReference type="InterPro" id="IPR027417">
    <property type="entry name" value="P-loop_NTPase"/>
</dbReference>
<keyword evidence="13" id="KW-0347">Helicase</keyword>
<keyword evidence="6" id="KW-0680">Restriction system</keyword>
<dbReference type="Gene3D" id="3.90.1570.50">
    <property type="match status" value="1"/>
</dbReference>
<comment type="caution">
    <text evidence="13">The sequence shown here is derived from an EMBL/GenBank/DDBJ whole genome shotgun (WGS) entry which is preliminary data.</text>
</comment>
<sequence length="1195" mass="132182">MVVHVERDEVERPFVAQLEAMGWTHVPGAELDTLDAAKPLLVDQLGPALRGINLRGGDGQPWMGDDDIQRAVNELASLSLGNGVVHANLAATDMLLHGWMLPSPSAAHGGPSATVQYVEWHPDHVTRNTFTVVDQLRVRSRSGELSILDLVLFVNGIPLVAVECKSADLAEPVRSAVIDLRHYAGNPVLDLDATSTPVPAGVPELFRTVQLLVAATGQTAHLGTVTSEPEHFHPWRSVEPEEEGTLRRELRSAGLLADGAASASESAPAPLGEQQKLVGVILRPAALLNVVRHYVIPMAVESGADGGAVRTVKAVARHQQYRAAEKAVRRLLTGRARAGRDTDDERGGVIWHTQGSGKSLTMTFLVRRVHLHHRLSEFMVVVVTDRTQLQTQLSRTLKLSESDVETAKTRTQMEGLLRDGGRRVVFGMIQKYGTGFTFAGDTEGSGDDRDLVGEGEETAQRQGETQGPVPDFPECNTSPDILVLVDEAHRSHTSVLHAALRKAIPNAAKIGFTGTPIITGREEDTRRIFGRGDSPRGFLDEYRMEDAEHDGVVVRIRYEGRTGEGEVRDGEVLDQGFDDLVRDRTPEERAALLKRWPTERDVAESVPMIEAKAEDMLEHWVTAVLPGGFKAQVAAVSRKAAVQYHHALRKARDELLAELAEFDPESVAGIPLEKLSARLRYLHQAHQFRAVLRRVDFVPVISPGSGHKRGEWREWTDAGRQEAYTERFQKAFPELAPDPEWVAVTPFNPPQAPTPPTDYVEGMNAPWSDATISEPQPLSTTVPDPVHADSPIAFLIVKSMLLTGFDAPREQVLYLDRPIRDAELLQAVARVNRTSPGKEVGYVVDYYGVFEHLSSALAGYRNADVADTMRKLSDEVGDLAPAAEEVRAFLRRNGIDDAELDQLAKLGPAALALRPEALRFGFDEVLHTFLATLERVLPHEDALDYVADARRWSLLQKRVRRLCRDDEGGTFTLRRYGRKVRAMIADHLEGPEIDQVIPPVWLTALTFDDAVRRLPPQEAAAEMGHALRFHLEERTKREDPAKYERLSKRLEEILRTMPGRFEEQMEEFGALIEEARQEQEESPELVGLTPLEQRVYRLVEQILEDTPGIRLAGNGDVRQLTGKVCDVATRAMARASYQGQHQDISMLAGDLHDVLLSGGVRPVGADWAPLDNAAERLASFAQDNLRQFRGRARGQ</sequence>
<dbReference type="InterPro" id="IPR040980">
    <property type="entry name" value="SWI2_SNF2"/>
</dbReference>
<evidence type="ECO:0000256" key="5">
    <source>
        <dbReference type="ARBA" id="ARBA00022741"/>
    </source>
</evidence>
<dbReference type="EMBL" id="JAAGLU010000005">
    <property type="protein sequence ID" value="NEC85642.1"/>
    <property type="molecule type" value="Genomic_DNA"/>
</dbReference>
<dbReference type="Gene3D" id="3.40.50.300">
    <property type="entry name" value="P-loop containing nucleotide triphosphate hydrolases"/>
    <property type="match status" value="3"/>
</dbReference>
<keyword evidence="7" id="KW-0255">Endonuclease</keyword>
<evidence type="ECO:0000256" key="2">
    <source>
        <dbReference type="ARBA" id="ARBA00008598"/>
    </source>
</evidence>
<name>A0A6B3BM85_9ACTN</name>
<evidence type="ECO:0000256" key="11">
    <source>
        <dbReference type="SAM" id="MobiDB-lite"/>
    </source>
</evidence>
<evidence type="ECO:0000256" key="1">
    <source>
        <dbReference type="ARBA" id="ARBA00000851"/>
    </source>
</evidence>
<dbReference type="CDD" id="cd22332">
    <property type="entry name" value="HsdR_N"/>
    <property type="match status" value="1"/>
</dbReference>
<dbReference type="PANTHER" id="PTHR30195:SF15">
    <property type="entry name" value="TYPE I RESTRICTION ENZYME HINDI ENDONUCLEASE SUBUNIT"/>
    <property type="match status" value="1"/>
</dbReference>
<dbReference type="Pfam" id="PF04313">
    <property type="entry name" value="HSDR_N"/>
    <property type="match status" value="1"/>
</dbReference>
<dbReference type="EC" id="3.1.21.3" evidence="3"/>
<dbReference type="RefSeq" id="WP_164313091.1">
    <property type="nucleotide sequence ID" value="NZ_JAAGLU010000005.1"/>
</dbReference>
<dbReference type="Pfam" id="PF18766">
    <property type="entry name" value="SWI2_SNF2"/>
    <property type="match status" value="1"/>
</dbReference>
<dbReference type="CDD" id="cd18800">
    <property type="entry name" value="SF2_C_EcoR124I-like"/>
    <property type="match status" value="1"/>
</dbReference>
<organism evidence="13">
    <name type="scientific">Streptomyces sp. SID12501</name>
    <dbReference type="NCBI Taxonomy" id="2706042"/>
    <lineage>
        <taxon>Bacteria</taxon>
        <taxon>Bacillati</taxon>
        <taxon>Actinomycetota</taxon>
        <taxon>Actinomycetes</taxon>
        <taxon>Kitasatosporales</taxon>
        <taxon>Streptomycetaceae</taxon>
        <taxon>Streptomyces</taxon>
    </lineage>
</organism>
<dbReference type="AlphaFoldDB" id="A0A6B3BM85"/>
<protein>
    <recommendedName>
        <fullName evidence="3">type I site-specific deoxyribonuclease</fullName>
        <ecNumber evidence="3">3.1.21.3</ecNumber>
    </recommendedName>
</protein>
<keyword evidence="8" id="KW-0378">Hydrolase</keyword>
<dbReference type="PANTHER" id="PTHR30195">
    <property type="entry name" value="TYPE I SITE-SPECIFIC DEOXYRIBONUCLEASE PROTEIN SUBUNIT M AND R"/>
    <property type="match status" value="1"/>
</dbReference>
<comment type="similarity">
    <text evidence="2">Belongs to the HsdR family.</text>
</comment>
<feature type="region of interest" description="Disordered" evidence="11">
    <location>
        <begin position="439"/>
        <end position="473"/>
    </location>
</feature>
<dbReference type="InterPro" id="IPR014001">
    <property type="entry name" value="Helicase_ATP-bd"/>
</dbReference>
<evidence type="ECO:0000313" key="13">
    <source>
        <dbReference type="EMBL" id="NEC85642.1"/>
    </source>
</evidence>
<dbReference type="GO" id="GO:0003677">
    <property type="term" value="F:DNA binding"/>
    <property type="evidence" value="ECO:0007669"/>
    <property type="project" value="UniProtKB-KW"/>
</dbReference>
<dbReference type="InterPro" id="IPR051268">
    <property type="entry name" value="Type-I_R_enzyme_R_subunit"/>
</dbReference>
<evidence type="ECO:0000256" key="6">
    <source>
        <dbReference type="ARBA" id="ARBA00022747"/>
    </source>
</evidence>
<dbReference type="GO" id="GO:0009307">
    <property type="term" value="P:DNA restriction-modification system"/>
    <property type="evidence" value="ECO:0007669"/>
    <property type="project" value="UniProtKB-KW"/>
</dbReference>
<evidence type="ECO:0000256" key="8">
    <source>
        <dbReference type="ARBA" id="ARBA00022801"/>
    </source>
</evidence>
<evidence type="ECO:0000256" key="4">
    <source>
        <dbReference type="ARBA" id="ARBA00022722"/>
    </source>
</evidence>
<dbReference type="SUPFAM" id="SSF52540">
    <property type="entry name" value="P-loop containing nucleoside triphosphate hydrolases"/>
    <property type="match status" value="1"/>
</dbReference>
<keyword evidence="9" id="KW-0067">ATP-binding</keyword>
<keyword evidence="5" id="KW-0547">Nucleotide-binding</keyword>
<dbReference type="Pfam" id="PF22679">
    <property type="entry name" value="T1R_D3-like"/>
    <property type="match status" value="1"/>
</dbReference>
<dbReference type="SMART" id="SM00487">
    <property type="entry name" value="DEXDc"/>
    <property type="match status" value="1"/>
</dbReference>
<evidence type="ECO:0000259" key="12">
    <source>
        <dbReference type="SMART" id="SM00487"/>
    </source>
</evidence>
<keyword evidence="4" id="KW-0540">Nuclease</keyword>
<reference evidence="13" key="1">
    <citation type="submission" date="2020-01" db="EMBL/GenBank/DDBJ databases">
        <title>Insect and environment-associated Actinomycetes.</title>
        <authorList>
            <person name="Currrie C."/>
            <person name="Chevrette M."/>
            <person name="Carlson C."/>
            <person name="Stubbendieck R."/>
            <person name="Wendt-Pienkowski E."/>
        </authorList>
    </citation>
    <scope>NUCLEOTIDE SEQUENCE</scope>
    <source>
        <strain evidence="13">SID12501</strain>
    </source>
</reference>